<comment type="caution">
    <text evidence="1">The sequence shown here is derived from an EMBL/GenBank/DDBJ whole genome shotgun (WGS) entry which is preliminary data.</text>
</comment>
<dbReference type="AlphaFoldDB" id="A0A368W220"/>
<evidence type="ECO:0000313" key="1">
    <source>
        <dbReference type="EMBL" id="RCW48519.1"/>
    </source>
</evidence>
<reference evidence="1 2" key="1">
    <citation type="submission" date="2018-07" db="EMBL/GenBank/DDBJ databases">
        <title>Genomic Encyclopedia of Type Strains, Phase III (KMG-III): the genomes of soil and plant-associated and newly described type strains.</title>
        <authorList>
            <person name="Whitman W."/>
        </authorList>
    </citation>
    <scope>NUCLEOTIDE SEQUENCE [LARGE SCALE GENOMIC DNA]</scope>
    <source>
        <strain evidence="1 2">CECT 7506</strain>
    </source>
</reference>
<gene>
    <name evidence="1" type="ORF">DFP97_106219</name>
</gene>
<organism evidence="1 2">
    <name type="scientific">Paenibacillus prosopidis</name>
    <dbReference type="NCBI Taxonomy" id="630520"/>
    <lineage>
        <taxon>Bacteria</taxon>
        <taxon>Bacillati</taxon>
        <taxon>Bacillota</taxon>
        <taxon>Bacilli</taxon>
        <taxon>Bacillales</taxon>
        <taxon>Paenibacillaceae</taxon>
        <taxon>Paenibacillus</taxon>
    </lineage>
</organism>
<sequence length="50" mass="5827">MYAINHIKLAAHTSKQSILYDISYTNRDLSPDSENVVEKSYTFYACVRLR</sequence>
<name>A0A368W220_9BACL</name>
<dbReference type="Proteomes" id="UP000252415">
    <property type="component" value="Unassembled WGS sequence"/>
</dbReference>
<proteinExistence type="predicted"/>
<protein>
    <submittedName>
        <fullName evidence="1">Uncharacterized protein</fullName>
    </submittedName>
</protein>
<dbReference type="EMBL" id="QPJD01000006">
    <property type="protein sequence ID" value="RCW48519.1"/>
    <property type="molecule type" value="Genomic_DNA"/>
</dbReference>
<keyword evidence="2" id="KW-1185">Reference proteome</keyword>
<accession>A0A368W220</accession>
<evidence type="ECO:0000313" key="2">
    <source>
        <dbReference type="Proteomes" id="UP000252415"/>
    </source>
</evidence>